<feature type="domain" description="ABC transmembrane type-1" evidence="14">
    <location>
        <begin position="969"/>
        <end position="1253"/>
    </location>
</feature>
<name>A0A1B2JF28_PICPA</name>
<dbReference type="FunFam" id="1.20.1560.10:FF:000001">
    <property type="entry name" value="ATP-binding cassette subfamily C member 1"/>
    <property type="match status" value="1"/>
</dbReference>
<feature type="domain" description="ABC transporter" evidence="13">
    <location>
        <begin position="633"/>
        <end position="865"/>
    </location>
</feature>
<organism evidence="15 16">
    <name type="scientific">Komagataella pastoris</name>
    <name type="common">Yeast</name>
    <name type="synonym">Pichia pastoris</name>
    <dbReference type="NCBI Taxonomy" id="4922"/>
    <lineage>
        <taxon>Eukaryota</taxon>
        <taxon>Fungi</taxon>
        <taxon>Dikarya</taxon>
        <taxon>Ascomycota</taxon>
        <taxon>Saccharomycotina</taxon>
        <taxon>Pichiomycetes</taxon>
        <taxon>Pichiales</taxon>
        <taxon>Pichiaceae</taxon>
        <taxon>Komagataella</taxon>
    </lineage>
</organism>
<feature type="transmembrane region" description="Helical" evidence="12">
    <location>
        <begin position="359"/>
        <end position="379"/>
    </location>
</feature>
<evidence type="ECO:0000256" key="2">
    <source>
        <dbReference type="ARBA" id="ARBA00022448"/>
    </source>
</evidence>
<protein>
    <submittedName>
        <fullName evidence="15">BA75_04123T0</fullName>
    </submittedName>
</protein>
<dbReference type="Gene3D" id="3.40.50.300">
    <property type="entry name" value="P-loop containing nucleotide triphosphate hydrolases"/>
    <property type="match status" value="2"/>
</dbReference>
<accession>A0A1B2JF28</accession>
<dbReference type="PANTHER" id="PTHR24223:SF443">
    <property type="entry name" value="MULTIDRUG-RESISTANCE LIKE PROTEIN 1, ISOFORM I"/>
    <property type="match status" value="1"/>
</dbReference>
<dbReference type="GO" id="GO:0042144">
    <property type="term" value="P:vacuole fusion, non-autophagic"/>
    <property type="evidence" value="ECO:0007669"/>
    <property type="project" value="UniProtKB-ARBA"/>
</dbReference>
<reference evidence="15 16" key="1">
    <citation type="submission" date="2016-02" db="EMBL/GenBank/DDBJ databases">
        <title>Comparative genomic and transcriptomic foundation for Pichia pastoris.</title>
        <authorList>
            <person name="Love K.R."/>
            <person name="Shah K.A."/>
            <person name="Whittaker C.A."/>
            <person name="Wu J."/>
            <person name="Bartlett M.C."/>
            <person name="Ma D."/>
            <person name="Leeson R.L."/>
            <person name="Priest M."/>
            <person name="Young S.K."/>
            <person name="Love J.C."/>
        </authorList>
    </citation>
    <scope>NUCLEOTIDE SEQUENCE [LARGE SCALE GENOMIC DNA]</scope>
    <source>
        <strain evidence="15 16">ATCC 28485</strain>
    </source>
</reference>
<feature type="domain" description="ABC transporter" evidence="13">
    <location>
        <begin position="1290"/>
        <end position="1532"/>
    </location>
</feature>
<keyword evidence="3" id="KW-0926">Vacuole</keyword>
<feature type="domain" description="ABC transmembrane type-1" evidence="14">
    <location>
        <begin position="310"/>
        <end position="583"/>
    </location>
</feature>
<keyword evidence="6" id="KW-0547">Nucleotide-binding</keyword>
<keyword evidence="2" id="KW-0813">Transport</keyword>
<evidence type="ECO:0000313" key="15">
    <source>
        <dbReference type="EMBL" id="ANZ76593.1"/>
    </source>
</evidence>
<dbReference type="Proteomes" id="UP000094565">
    <property type="component" value="Chromosome 3"/>
</dbReference>
<comment type="function">
    <text evidence="10">Cooperates for the ATP-dependent vacuolar transport of bilirubin and glutathione conjugates.</text>
</comment>
<evidence type="ECO:0000256" key="1">
    <source>
        <dbReference type="ARBA" id="ARBA00004128"/>
    </source>
</evidence>
<feature type="transmembrane region" description="Helical" evidence="12">
    <location>
        <begin position="967"/>
        <end position="989"/>
    </location>
</feature>
<dbReference type="InterPro" id="IPR036640">
    <property type="entry name" value="ABC1_TM_sf"/>
</dbReference>
<dbReference type="CDD" id="cd03250">
    <property type="entry name" value="ABCC_MRP_domain1"/>
    <property type="match status" value="1"/>
</dbReference>
<evidence type="ECO:0000256" key="6">
    <source>
        <dbReference type="ARBA" id="ARBA00022741"/>
    </source>
</evidence>
<dbReference type="PROSITE" id="PS50893">
    <property type="entry name" value="ABC_TRANSPORTER_2"/>
    <property type="match status" value="2"/>
</dbReference>
<dbReference type="PANTHER" id="PTHR24223">
    <property type="entry name" value="ATP-BINDING CASSETTE SUB-FAMILY C"/>
    <property type="match status" value="1"/>
</dbReference>
<evidence type="ECO:0000259" key="13">
    <source>
        <dbReference type="PROSITE" id="PS50893"/>
    </source>
</evidence>
<evidence type="ECO:0000256" key="4">
    <source>
        <dbReference type="ARBA" id="ARBA00022692"/>
    </source>
</evidence>
<evidence type="ECO:0000256" key="7">
    <source>
        <dbReference type="ARBA" id="ARBA00022840"/>
    </source>
</evidence>
<dbReference type="CDD" id="cd18579">
    <property type="entry name" value="ABC_6TM_ABCC_D1"/>
    <property type="match status" value="1"/>
</dbReference>
<feature type="transmembrane region" description="Helical" evidence="12">
    <location>
        <begin position="87"/>
        <end position="109"/>
    </location>
</feature>
<dbReference type="Pfam" id="PF00005">
    <property type="entry name" value="ABC_tran"/>
    <property type="match status" value="2"/>
</dbReference>
<feature type="transmembrane region" description="Helical" evidence="12">
    <location>
        <begin position="333"/>
        <end position="352"/>
    </location>
</feature>
<dbReference type="PROSITE" id="PS00211">
    <property type="entry name" value="ABC_TRANSPORTER_1"/>
    <property type="match status" value="2"/>
</dbReference>
<dbReference type="SUPFAM" id="SSF52540">
    <property type="entry name" value="P-loop containing nucleoside triphosphate hydrolases"/>
    <property type="match status" value="2"/>
</dbReference>
<dbReference type="CDD" id="cd03244">
    <property type="entry name" value="ABCC_MRP_domain2"/>
    <property type="match status" value="1"/>
</dbReference>
<dbReference type="Pfam" id="PF24357">
    <property type="entry name" value="TMD0_ABC"/>
    <property type="match status" value="1"/>
</dbReference>
<evidence type="ECO:0000256" key="10">
    <source>
        <dbReference type="ARBA" id="ARBA00053425"/>
    </source>
</evidence>
<dbReference type="InterPro" id="IPR027417">
    <property type="entry name" value="P-loop_NTPase"/>
</dbReference>
<dbReference type="Pfam" id="PF00664">
    <property type="entry name" value="ABC_membrane"/>
    <property type="match status" value="2"/>
</dbReference>
<evidence type="ECO:0000256" key="12">
    <source>
        <dbReference type="SAM" id="Phobius"/>
    </source>
</evidence>
<dbReference type="InterPro" id="IPR011527">
    <property type="entry name" value="ABC1_TM_dom"/>
</dbReference>
<dbReference type="Gene3D" id="1.20.1560.10">
    <property type="entry name" value="ABC transporter type 1, transmembrane domain"/>
    <property type="match status" value="2"/>
</dbReference>
<keyword evidence="5" id="KW-0677">Repeat</keyword>
<evidence type="ECO:0000256" key="8">
    <source>
        <dbReference type="ARBA" id="ARBA00022989"/>
    </source>
</evidence>
<keyword evidence="8 12" id="KW-1133">Transmembrane helix</keyword>
<dbReference type="InterPro" id="IPR003593">
    <property type="entry name" value="AAA+_ATPase"/>
</dbReference>
<dbReference type="GO" id="GO:0140359">
    <property type="term" value="F:ABC-type transporter activity"/>
    <property type="evidence" value="ECO:0007669"/>
    <property type="project" value="InterPro"/>
</dbReference>
<dbReference type="FunFam" id="3.40.50.300:FF:000997">
    <property type="entry name" value="Multidrug resistance-associated protein 1"/>
    <property type="match status" value="1"/>
</dbReference>
<evidence type="ECO:0000256" key="5">
    <source>
        <dbReference type="ARBA" id="ARBA00022737"/>
    </source>
</evidence>
<dbReference type="GO" id="GO:0000329">
    <property type="term" value="C:fungal-type vacuole membrane"/>
    <property type="evidence" value="ECO:0007669"/>
    <property type="project" value="UniProtKB-ARBA"/>
</dbReference>
<dbReference type="InterPro" id="IPR017871">
    <property type="entry name" value="ABC_transporter-like_CS"/>
</dbReference>
<feature type="transmembrane region" description="Helical" evidence="12">
    <location>
        <begin position="184"/>
        <end position="201"/>
    </location>
</feature>
<evidence type="ECO:0000256" key="11">
    <source>
        <dbReference type="SAM" id="MobiDB-lite"/>
    </source>
</evidence>
<keyword evidence="4 12" id="KW-0812">Transmembrane</keyword>
<feature type="transmembrane region" description="Helical" evidence="12">
    <location>
        <begin position="1195"/>
        <end position="1214"/>
    </location>
</feature>
<feature type="transmembrane region" description="Helical" evidence="12">
    <location>
        <begin position="121"/>
        <end position="140"/>
    </location>
</feature>
<feature type="transmembrane region" description="Helical" evidence="12">
    <location>
        <begin position="1009"/>
        <end position="1034"/>
    </location>
</feature>
<proteinExistence type="predicted"/>
<gene>
    <name evidence="15" type="ORF">ATY40_BA7504123</name>
</gene>
<dbReference type="SMART" id="SM00382">
    <property type="entry name" value="AAA"/>
    <property type="match status" value="2"/>
</dbReference>
<sequence length="1543" mass="172383">METLQRVDLQLGYDGVVMSKSPLNSTIGKCSSYSPLVNYESNSLNPCFIGLVLSALSVLVMLVSGLQLVETLLSPKPGSFKSCNGQYWMRINAVLTQGALSLGLAVISFNLYGSATDVRTMGYLLSSVSIFLVLLPLHALEPIVHINPRCSLLYYWLVSIPVHFCLFLQQLSGEYPVINVESNVVNALFLLLLINGTHIFFSELALWKPTYGVVNYYLENGLDLAIPNALSSITFTWMNPLITKGYKQGYLESDDLPKVPKFCQSRYSEKRLAQEWNKQKKTVKPSLLKSILVSYGLLTMGACAVELSENVLNFLQPWLLRYLIQYFDNYQKYPLVVGFAIAFAMFFITIIQSVLFNQFFILIYQVGISLRAGLMSLIYKKTLVLSNSAKSKHTTGEIVNLMSVDVGRVEDISQHVQTMVSSPLKLVLCLLSLYKLVGNATWSGLLVMVLVIPINTYLIKNLRGYHKRQMEFKDQRTRAVNDVLSSIKSIKLYAWEKPMLDKVDHLRNDRELRNLERTGCLAAVVNFAWACVPFFVSCSCFAVFAFTSSIPLTPDIVFPAISLFNILSVPIFSIPALLTALIETSVSLDRLQKFLTSDELLNESINFDDDPPEEVRGEVVVKNSTFLWSSPTPKSENIDEESNVGESSQIALKDITFSAKKGTLTCVVGRVGSGKSTFLKAILGQLLTVSADRVNPPKISLSGSVAYCSQVPWIMNATVKENILFGHRYDEAFYQQSLEASALVPDLEVLPDGDETLVGEKGVSLSGGQKARLSIARAIYSRADIIILDDILSAVDTHVGKHIMDRVLSKNGLLKTKTRILTTNTIPILYQADSILMIKNGTIFERGDARSIDEKRGEIYTLVNEFAQETGKRLTSTETSETETEINVDEKAEQFSEDSDENPALDLDTLSVLSDQVARRASLATLKFPHTTSTPDKRTAQSQETKEKGNVKMAVYKAYIKSCSYSGVALFIGCIFLSTALSVASSYWLKHWSEQNLKNGANLHIIPFIATYTVIGLSSAVLSSLKTVVMWMFCSIRASKSFHSTLTHSIMRSPLSFFETTPIGRIMNRFSTDMNKVDESLPRTFSLFLQTLIKVLFTVAILSFTLPIFIVVVAVLSVFYFYYQQYYMMASRELQRIMSVTRSPIFAHFQETLNGVDTVRAYRQENRFLYLNAETIDRNLKSVYCSRSTNRWLSFRLQLIGSTMVLAAAIMAILSTLTKNPLSSGTVGLIISYALDITSSLSWVIRACVAVETNIVSVERIEEYCRLPSEAPYELPDQKPPPNWPEKGSISFHDYSTRYRENLDPVLKHLNIDIQPKDKVGIVGRTGAGKSTLSLAIFRILEASEGYITIDGINISELGLYDLRHSLSIIPQDSQALEGTVRQNLDPLGLYEDEQLWKVLELSHLKTHIEQMETEEDDAVHKGLDAKVSEGGSNLSVGQRQLMCLARALLNSSKILVLDEATAAVDVETDTLIQKTIRSEFKDRTILTIAHRLDTIMDSDKIVVMDKGEIKEFDTPANLLNDTNSLFYQLCLQGNFVQEENTQ</sequence>
<feature type="transmembrane region" description="Helical" evidence="12">
    <location>
        <begin position="287"/>
        <end position="307"/>
    </location>
</feature>
<evidence type="ECO:0000313" key="16">
    <source>
        <dbReference type="Proteomes" id="UP000094565"/>
    </source>
</evidence>
<dbReference type="InterPro" id="IPR044746">
    <property type="entry name" value="ABCC_6TM_D1"/>
</dbReference>
<dbReference type="CDD" id="cd18603">
    <property type="entry name" value="ABC_6TM_MRP1_2_3_6_D2_like"/>
    <property type="match status" value="1"/>
</dbReference>
<feature type="transmembrane region" description="Helical" evidence="12">
    <location>
        <begin position="556"/>
        <end position="582"/>
    </location>
</feature>
<dbReference type="EMBL" id="CP014586">
    <property type="protein sequence ID" value="ANZ76593.1"/>
    <property type="molecule type" value="Genomic_DNA"/>
</dbReference>
<feature type="region of interest" description="Disordered" evidence="11">
    <location>
        <begin position="871"/>
        <end position="902"/>
    </location>
</feature>
<comment type="subcellular location">
    <subcellularLocation>
        <location evidence="1">Vacuole membrane</location>
        <topology evidence="1">Multi-pass membrane protein</topology>
    </subcellularLocation>
</comment>
<dbReference type="OrthoDB" id="6500128at2759"/>
<dbReference type="GO" id="GO:0016887">
    <property type="term" value="F:ATP hydrolysis activity"/>
    <property type="evidence" value="ECO:0007669"/>
    <property type="project" value="InterPro"/>
</dbReference>
<evidence type="ECO:0000256" key="9">
    <source>
        <dbReference type="ARBA" id="ARBA00023136"/>
    </source>
</evidence>
<dbReference type="PROSITE" id="PS50929">
    <property type="entry name" value="ABC_TM1F"/>
    <property type="match status" value="2"/>
</dbReference>
<dbReference type="FunFam" id="3.40.50.300:FF:000565">
    <property type="entry name" value="ABC bile acid transporter"/>
    <property type="match status" value="1"/>
</dbReference>
<feature type="transmembrane region" description="Helical" evidence="12">
    <location>
        <begin position="1095"/>
        <end position="1123"/>
    </location>
</feature>
<keyword evidence="7" id="KW-0067">ATP-binding</keyword>
<dbReference type="GO" id="GO:0005524">
    <property type="term" value="F:ATP binding"/>
    <property type="evidence" value="ECO:0007669"/>
    <property type="project" value="UniProtKB-KW"/>
</dbReference>
<evidence type="ECO:0000256" key="3">
    <source>
        <dbReference type="ARBA" id="ARBA00022554"/>
    </source>
</evidence>
<dbReference type="InterPro" id="IPR050173">
    <property type="entry name" value="ABC_transporter_C-like"/>
</dbReference>
<feature type="transmembrane region" description="Helical" evidence="12">
    <location>
        <begin position="43"/>
        <end position="66"/>
    </location>
</feature>
<dbReference type="InterPro" id="IPR003439">
    <property type="entry name" value="ABC_transporter-like_ATP-bd"/>
</dbReference>
<feature type="transmembrane region" description="Helical" evidence="12">
    <location>
        <begin position="520"/>
        <end position="544"/>
    </location>
</feature>
<keyword evidence="9 12" id="KW-0472">Membrane</keyword>
<feature type="transmembrane region" description="Helical" evidence="12">
    <location>
        <begin position="440"/>
        <end position="459"/>
    </location>
</feature>
<dbReference type="InterPro" id="IPR056227">
    <property type="entry name" value="TMD0_ABC"/>
</dbReference>
<dbReference type="FunFam" id="1.20.1560.10:FF:000020">
    <property type="entry name" value="ABC metal ion transporter"/>
    <property type="match status" value="1"/>
</dbReference>
<dbReference type="SUPFAM" id="SSF90123">
    <property type="entry name" value="ABC transporter transmembrane region"/>
    <property type="match status" value="2"/>
</dbReference>
<evidence type="ECO:0000259" key="14">
    <source>
        <dbReference type="PROSITE" id="PS50929"/>
    </source>
</evidence>
<keyword evidence="16" id="KW-1185">Reference proteome</keyword>